<dbReference type="GO" id="GO:0004176">
    <property type="term" value="F:ATP-dependent peptidase activity"/>
    <property type="evidence" value="ECO:0007669"/>
    <property type="project" value="InterPro"/>
</dbReference>
<dbReference type="AlphaFoldDB" id="A0A177U7H6"/>
<proteinExistence type="predicted"/>
<accession>A0A177U7H6</accession>
<feature type="domain" description="Lon proteolytic" evidence="1">
    <location>
        <begin position="1"/>
        <end position="32"/>
    </location>
</feature>
<protein>
    <recommendedName>
        <fullName evidence="1">Lon proteolytic domain-containing protein</fullName>
    </recommendedName>
</protein>
<evidence type="ECO:0000259" key="1">
    <source>
        <dbReference type="Pfam" id="PF05362"/>
    </source>
</evidence>
<evidence type="ECO:0000313" key="5">
    <source>
        <dbReference type="Proteomes" id="UP000836402"/>
    </source>
</evidence>
<dbReference type="Proteomes" id="UP000836402">
    <property type="component" value="Unassembled WGS sequence"/>
</dbReference>
<sequence length="67" mass="7675">MPVKGIKDKVPEACRADITKILIPYRNRKDVEVGLPGEGKVGRRDSSRRKITLQALHTALRRRTPRR</sequence>
<dbReference type="Gene3D" id="3.30.230.10">
    <property type="match status" value="1"/>
</dbReference>
<dbReference type="Pfam" id="PF05362">
    <property type="entry name" value="Lon_C"/>
    <property type="match status" value="1"/>
</dbReference>
<name>A0A177U7H6_9BASI</name>
<keyword evidence="5" id="KW-1185">Reference proteome</keyword>
<dbReference type="GO" id="GO:0006508">
    <property type="term" value="P:proteolysis"/>
    <property type="evidence" value="ECO:0007669"/>
    <property type="project" value="InterPro"/>
</dbReference>
<reference evidence="3" key="1">
    <citation type="submission" date="2016-04" db="EMBL/GenBank/DDBJ databases">
        <authorList>
            <person name="Nguyen H.D."/>
            <person name="Kesanakurti P."/>
            <person name="Cullis J."/>
            <person name="Levesque C.A."/>
            <person name="Hambleton S."/>
        </authorList>
    </citation>
    <scope>NUCLEOTIDE SEQUENCE</scope>
    <source>
        <strain evidence="3">DAOMC 238032</strain>
    </source>
</reference>
<evidence type="ECO:0000313" key="3">
    <source>
        <dbReference type="EMBL" id="KAE8246262.1"/>
    </source>
</evidence>
<dbReference type="GO" id="GO:0004252">
    <property type="term" value="F:serine-type endopeptidase activity"/>
    <property type="evidence" value="ECO:0007669"/>
    <property type="project" value="InterPro"/>
</dbReference>
<organism evidence="3 4">
    <name type="scientific">Tilletia caries</name>
    <name type="common">wheat bunt fungus</name>
    <dbReference type="NCBI Taxonomy" id="13290"/>
    <lineage>
        <taxon>Eukaryota</taxon>
        <taxon>Fungi</taxon>
        <taxon>Dikarya</taxon>
        <taxon>Basidiomycota</taxon>
        <taxon>Ustilaginomycotina</taxon>
        <taxon>Exobasidiomycetes</taxon>
        <taxon>Tilletiales</taxon>
        <taxon>Tilletiaceae</taxon>
        <taxon>Tilletia</taxon>
    </lineage>
</organism>
<dbReference type="EMBL" id="LWDD02001668">
    <property type="protein sequence ID" value="KAE8246262.1"/>
    <property type="molecule type" value="Genomic_DNA"/>
</dbReference>
<reference evidence="2" key="3">
    <citation type="submission" date="2020-10" db="EMBL/GenBank/DDBJ databases">
        <authorList>
            <person name="Sedaghatjoo S."/>
        </authorList>
    </citation>
    <scope>NUCLEOTIDE SEQUENCE</scope>
    <source>
        <strain evidence="2">AZH3</strain>
    </source>
</reference>
<dbReference type="Proteomes" id="UP000077671">
    <property type="component" value="Unassembled WGS sequence"/>
</dbReference>
<gene>
    <name evidence="3" type="ORF">A4X03_0g7289</name>
    <name evidence="2" type="ORF">JKIAZH3_G4112</name>
</gene>
<reference evidence="3" key="2">
    <citation type="journal article" date="2019" name="IMA Fungus">
        <title>Genome sequencing and comparison of five Tilletia species to identify candidate genes for the detection of regulated species infecting wheat.</title>
        <authorList>
            <person name="Nguyen H.D.T."/>
            <person name="Sultana T."/>
            <person name="Kesanakurti P."/>
            <person name="Hambleton S."/>
        </authorList>
    </citation>
    <scope>NUCLEOTIDE SEQUENCE</scope>
    <source>
        <strain evidence="3">DAOMC 238032</strain>
    </source>
</reference>
<evidence type="ECO:0000313" key="2">
    <source>
        <dbReference type="EMBL" id="CAD6907272.1"/>
    </source>
</evidence>
<dbReference type="InterPro" id="IPR014721">
    <property type="entry name" value="Ribsml_uS5_D2-typ_fold_subgr"/>
</dbReference>
<dbReference type="InterPro" id="IPR008269">
    <property type="entry name" value="Lon_proteolytic"/>
</dbReference>
<dbReference type="EMBL" id="CAJHJG010000924">
    <property type="protein sequence ID" value="CAD6907272.1"/>
    <property type="molecule type" value="Genomic_DNA"/>
</dbReference>
<comment type="caution">
    <text evidence="3">The sequence shown here is derived from an EMBL/GenBank/DDBJ whole genome shotgun (WGS) entry which is preliminary data.</text>
</comment>
<evidence type="ECO:0000313" key="4">
    <source>
        <dbReference type="Proteomes" id="UP000077671"/>
    </source>
</evidence>